<dbReference type="Gene3D" id="3.30.710.10">
    <property type="entry name" value="Potassium Channel Kv1.1, Chain A"/>
    <property type="match status" value="1"/>
</dbReference>
<feature type="domain" description="C2H2-type" evidence="11">
    <location>
        <begin position="416"/>
        <end position="443"/>
    </location>
</feature>
<dbReference type="InterPro" id="IPR051061">
    <property type="entry name" value="Zinc_finger_trans_reg"/>
</dbReference>
<keyword evidence="6" id="KW-0805">Transcription regulation</keyword>
<evidence type="ECO:0000256" key="9">
    <source>
        <dbReference type="PROSITE-ProRule" id="PRU00042"/>
    </source>
</evidence>
<dbReference type="SUPFAM" id="SSF57667">
    <property type="entry name" value="beta-beta-alpha zinc fingers"/>
    <property type="match status" value="4"/>
</dbReference>
<evidence type="ECO:0000256" key="8">
    <source>
        <dbReference type="ARBA" id="ARBA00023242"/>
    </source>
</evidence>
<protein>
    <recommendedName>
        <fullName evidence="11">C2H2-type domain-containing protein</fullName>
    </recommendedName>
</protein>
<evidence type="ECO:0000256" key="7">
    <source>
        <dbReference type="ARBA" id="ARBA00023163"/>
    </source>
</evidence>
<comment type="subcellular location">
    <subcellularLocation>
        <location evidence="1">Nucleus</location>
    </subcellularLocation>
</comment>
<reference evidence="12 13" key="1">
    <citation type="submission" date="2017-12" db="EMBL/GenBank/DDBJ databases">
        <title>Hemimetabolous genomes reveal molecular basis of termite eusociality.</title>
        <authorList>
            <person name="Harrison M.C."/>
            <person name="Jongepier E."/>
            <person name="Robertson H.M."/>
            <person name="Arning N."/>
            <person name="Bitard-Feildel T."/>
            <person name="Chao H."/>
            <person name="Childers C.P."/>
            <person name="Dinh H."/>
            <person name="Doddapaneni H."/>
            <person name="Dugan S."/>
            <person name="Gowin J."/>
            <person name="Greiner C."/>
            <person name="Han Y."/>
            <person name="Hu H."/>
            <person name="Hughes D.S.T."/>
            <person name="Huylmans A.-K."/>
            <person name="Kemena C."/>
            <person name="Kremer L.P.M."/>
            <person name="Lee S.L."/>
            <person name="Lopez-Ezquerra A."/>
            <person name="Mallet L."/>
            <person name="Monroy-Kuhn J.M."/>
            <person name="Moser A."/>
            <person name="Murali S.C."/>
            <person name="Muzny D.M."/>
            <person name="Otani S."/>
            <person name="Piulachs M.-D."/>
            <person name="Poelchau M."/>
            <person name="Qu J."/>
            <person name="Schaub F."/>
            <person name="Wada-Katsumata A."/>
            <person name="Worley K.C."/>
            <person name="Xie Q."/>
            <person name="Ylla G."/>
            <person name="Poulsen M."/>
            <person name="Gibbs R.A."/>
            <person name="Schal C."/>
            <person name="Richards S."/>
            <person name="Belles X."/>
            <person name="Korb J."/>
            <person name="Bornberg-Bauer E."/>
        </authorList>
    </citation>
    <scope>NUCLEOTIDE SEQUENCE [LARGE SCALE GENOMIC DNA]</scope>
    <source>
        <tissue evidence="12">Whole body</tissue>
    </source>
</reference>
<evidence type="ECO:0000256" key="6">
    <source>
        <dbReference type="ARBA" id="ARBA00023015"/>
    </source>
</evidence>
<evidence type="ECO:0000313" key="13">
    <source>
        <dbReference type="Proteomes" id="UP000235965"/>
    </source>
</evidence>
<dbReference type="Proteomes" id="UP000235965">
    <property type="component" value="Unassembled WGS sequence"/>
</dbReference>
<gene>
    <name evidence="12" type="ORF">B7P43_G11197</name>
</gene>
<feature type="domain" description="C2H2-type" evidence="11">
    <location>
        <begin position="386"/>
        <end position="415"/>
    </location>
</feature>
<evidence type="ECO:0000256" key="2">
    <source>
        <dbReference type="ARBA" id="ARBA00022723"/>
    </source>
</evidence>
<dbReference type="STRING" id="105785.A0A2J7QME8"/>
<accession>A0A2J7QME8</accession>
<keyword evidence="2" id="KW-0479">Metal-binding</keyword>
<proteinExistence type="predicted"/>
<evidence type="ECO:0000313" key="12">
    <source>
        <dbReference type="EMBL" id="PNF29738.1"/>
    </source>
</evidence>
<comment type="caution">
    <text evidence="12">The sequence shown here is derived from an EMBL/GenBank/DDBJ whole genome shotgun (WGS) entry which is preliminary data.</text>
</comment>
<dbReference type="AlphaFoldDB" id="A0A2J7QME8"/>
<dbReference type="GO" id="GO:0005634">
    <property type="term" value="C:nucleus"/>
    <property type="evidence" value="ECO:0007669"/>
    <property type="project" value="UniProtKB-SubCell"/>
</dbReference>
<dbReference type="OrthoDB" id="6077919at2759"/>
<evidence type="ECO:0000256" key="1">
    <source>
        <dbReference type="ARBA" id="ARBA00004123"/>
    </source>
</evidence>
<keyword evidence="4 9" id="KW-0863">Zinc-finger</keyword>
<evidence type="ECO:0000256" key="4">
    <source>
        <dbReference type="ARBA" id="ARBA00022771"/>
    </source>
</evidence>
<dbReference type="PROSITE" id="PS00028">
    <property type="entry name" value="ZINC_FINGER_C2H2_1"/>
    <property type="match status" value="4"/>
</dbReference>
<dbReference type="PROSITE" id="PS50157">
    <property type="entry name" value="ZINC_FINGER_C2H2_2"/>
    <property type="match status" value="5"/>
</dbReference>
<feature type="region of interest" description="Disordered" evidence="10">
    <location>
        <begin position="117"/>
        <end position="181"/>
    </location>
</feature>
<dbReference type="PANTHER" id="PTHR46179:SF13">
    <property type="entry name" value="C2H2-TYPE DOMAIN-CONTAINING PROTEIN"/>
    <property type="match status" value="1"/>
</dbReference>
<dbReference type="Pfam" id="PF00096">
    <property type="entry name" value="zf-C2H2"/>
    <property type="match status" value="2"/>
</dbReference>
<keyword evidence="7" id="KW-0804">Transcription</keyword>
<dbReference type="FunFam" id="3.30.160.60:FF:000534">
    <property type="entry name" value="zinc finger protein 674"/>
    <property type="match status" value="1"/>
</dbReference>
<keyword evidence="3" id="KW-0677">Repeat</keyword>
<dbReference type="FunFam" id="3.30.160.60:FF:001289">
    <property type="entry name" value="Zinc finger protein 574"/>
    <property type="match status" value="1"/>
</dbReference>
<dbReference type="InterPro" id="IPR011333">
    <property type="entry name" value="SKP1/BTB/POZ_sf"/>
</dbReference>
<dbReference type="InterPro" id="IPR036236">
    <property type="entry name" value="Znf_C2H2_sf"/>
</dbReference>
<feature type="domain" description="C2H2-type" evidence="11">
    <location>
        <begin position="221"/>
        <end position="248"/>
    </location>
</feature>
<keyword evidence="8" id="KW-0539">Nucleus</keyword>
<keyword evidence="5" id="KW-0862">Zinc</keyword>
<evidence type="ECO:0000259" key="11">
    <source>
        <dbReference type="PROSITE" id="PS50157"/>
    </source>
</evidence>
<evidence type="ECO:0000256" key="5">
    <source>
        <dbReference type="ARBA" id="ARBA00022833"/>
    </source>
</evidence>
<feature type="compositionally biased region" description="Basic and acidic residues" evidence="10">
    <location>
        <begin position="161"/>
        <end position="173"/>
    </location>
</feature>
<feature type="domain" description="C2H2-type" evidence="11">
    <location>
        <begin position="331"/>
        <end position="358"/>
    </location>
</feature>
<sequence length="917" mass="103094">MSTSEGTHAFADFENSKSSHVNDSIQKDILEHWSLRNPLHLNLPLLDSGYGRRKMGCSDCTAKVLDFMYLGKIQIQKEHVDHVKSISTVLEVSELLLICDKYNEKYASQKRKPEILRKKPFPKKLKKDAGPTDDERCVNVVNNDEGKHNEEDLSGTQKGSETNDTRKNVDGSKSEPVVLTNQTSRLDEGVSAVVSTANNEKVDCLVSNNTVDSFKSADDPYMCHICELKFSSSILLRQHRETHRGRLHTCYACRYSSYKAFELIKHLLEADHQEIVCSLCLFEAETPEKLKDHLKQHNHPKPFFCSICNVRFQTRASLNTHTPKHSTEMPFSCSLCNRAFKWKQGLQNHMAVHTPEKRLLCSECGFSTAYQSTFRAHTLMHTSNMFICPHAECNFKSARKQNYVSHLMTHNKEKPYQCEVCGQSYSQSKNLRRHAVKHDAVAEEFLEHCPLCLYQTMRLDKLKIHFKKHHPNGDEKLLNLQRRKHRMPTLKTINNSNVNMSENMKQGPEAVTATNCVKNSEQFSMETQQLQEVQLVNSRRENKPSEGNTVIVNGLQLLQEGTNGNATFIITGLNTRLPELVTSRDVDETSLNNFQRGSLLFNEEGAVLLLDNLNTVFVPANEKCPLVPLSFNSVNSLHVPDVVVKQNDAVQIGNERPNLNATLKTISVDNSSHQQQLLRTETLPASRSLNPKLSHRDDMQNIPLDITNNENLLKNSKTCDSKLVSGDSFTVMFNNINDSRIQQLTAIVDGFNRGEIPLGGADDSSALNATVGSLINEQLQALTNHKEDSTLDVLNNNVIQELFADDGAGTELDVLSKDVVQELVLNEDSTNTLDILSKDMPQVDGNEETLSVVLDNSNKDKVLLCHETITDDADNLQHASSEGSSELQVNDDCDNPVLQTFQSFESILESLSLPDKI</sequence>
<evidence type="ECO:0000256" key="3">
    <source>
        <dbReference type="ARBA" id="ARBA00022737"/>
    </source>
</evidence>
<dbReference type="SMART" id="SM00355">
    <property type="entry name" value="ZnF_C2H2"/>
    <property type="match status" value="9"/>
</dbReference>
<dbReference type="PANTHER" id="PTHR46179">
    <property type="entry name" value="ZINC FINGER PROTEIN"/>
    <property type="match status" value="1"/>
</dbReference>
<dbReference type="Gene3D" id="3.30.160.60">
    <property type="entry name" value="Classic Zinc Finger"/>
    <property type="match status" value="4"/>
</dbReference>
<dbReference type="GO" id="GO:0006357">
    <property type="term" value="P:regulation of transcription by RNA polymerase II"/>
    <property type="evidence" value="ECO:0007669"/>
    <property type="project" value="TreeGrafter"/>
</dbReference>
<name>A0A2J7QME8_9NEOP</name>
<feature type="domain" description="C2H2-type" evidence="11">
    <location>
        <begin position="303"/>
        <end position="330"/>
    </location>
</feature>
<dbReference type="InParanoid" id="A0A2J7QME8"/>
<dbReference type="GO" id="GO:0008270">
    <property type="term" value="F:zinc ion binding"/>
    <property type="evidence" value="ECO:0007669"/>
    <property type="project" value="UniProtKB-KW"/>
</dbReference>
<evidence type="ECO:0000256" key="10">
    <source>
        <dbReference type="SAM" id="MobiDB-lite"/>
    </source>
</evidence>
<dbReference type="EMBL" id="NEVH01013211">
    <property type="protein sequence ID" value="PNF29738.1"/>
    <property type="molecule type" value="Genomic_DNA"/>
</dbReference>
<feature type="compositionally biased region" description="Basic and acidic residues" evidence="10">
    <location>
        <begin position="127"/>
        <end position="137"/>
    </location>
</feature>
<dbReference type="InterPro" id="IPR013087">
    <property type="entry name" value="Znf_C2H2_type"/>
</dbReference>
<organism evidence="12 13">
    <name type="scientific">Cryptotermes secundus</name>
    <dbReference type="NCBI Taxonomy" id="105785"/>
    <lineage>
        <taxon>Eukaryota</taxon>
        <taxon>Metazoa</taxon>
        <taxon>Ecdysozoa</taxon>
        <taxon>Arthropoda</taxon>
        <taxon>Hexapoda</taxon>
        <taxon>Insecta</taxon>
        <taxon>Pterygota</taxon>
        <taxon>Neoptera</taxon>
        <taxon>Polyneoptera</taxon>
        <taxon>Dictyoptera</taxon>
        <taxon>Blattodea</taxon>
        <taxon>Blattoidea</taxon>
        <taxon>Termitoidae</taxon>
        <taxon>Kalotermitidae</taxon>
        <taxon>Cryptotermitinae</taxon>
        <taxon>Cryptotermes</taxon>
    </lineage>
</organism>
<keyword evidence="13" id="KW-1185">Reference proteome</keyword>